<proteinExistence type="predicted"/>
<dbReference type="OrthoDB" id="9807630at2"/>
<dbReference type="InterPro" id="IPR023214">
    <property type="entry name" value="HAD_sf"/>
</dbReference>
<evidence type="ECO:0000313" key="1">
    <source>
        <dbReference type="EMBL" id="SMO84862.1"/>
    </source>
</evidence>
<sequence length="218" mass="24532">MHLIMFDIDGTLVDSNHFDDRLFAEAIGEVLDIHINGNWEQFIHATDSGILDQIIEENDFSASSDQIHDEVKQHFIQLTENHLAQNTLSEIPGAAQLIQSLQARDDLKLAIATGGWEETARMKLHAVGINPDSFAFASCSDAPARTEIMEIAEQRALNHISPLSRVYFGDGSWDKKACEELNYRFIAVGERVEHRVRIDDFKDTEGVISLLTSVRDKK</sequence>
<dbReference type="RefSeq" id="WP_142455287.1">
    <property type="nucleotide sequence ID" value="NZ_FXTP01000012.1"/>
</dbReference>
<dbReference type="AlphaFoldDB" id="A0A521ELT3"/>
<gene>
    <name evidence="1" type="ORF">SAMN06265219_112142</name>
</gene>
<dbReference type="SUPFAM" id="SSF56784">
    <property type="entry name" value="HAD-like"/>
    <property type="match status" value="1"/>
</dbReference>
<dbReference type="Gene3D" id="1.10.150.240">
    <property type="entry name" value="Putative phosphatase, domain 2"/>
    <property type="match status" value="1"/>
</dbReference>
<dbReference type="InterPro" id="IPR036412">
    <property type="entry name" value="HAD-like_sf"/>
</dbReference>
<dbReference type="PANTHER" id="PTHR43481">
    <property type="entry name" value="FRUCTOSE-1-PHOSPHATE PHOSPHATASE"/>
    <property type="match status" value="1"/>
</dbReference>
<dbReference type="Pfam" id="PF13419">
    <property type="entry name" value="HAD_2"/>
    <property type="match status" value="1"/>
</dbReference>
<evidence type="ECO:0000313" key="2">
    <source>
        <dbReference type="Proteomes" id="UP000317557"/>
    </source>
</evidence>
<dbReference type="InterPro" id="IPR041492">
    <property type="entry name" value="HAD_2"/>
</dbReference>
<dbReference type="InterPro" id="IPR023198">
    <property type="entry name" value="PGP-like_dom2"/>
</dbReference>
<dbReference type="PANTHER" id="PTHR43481:SF4">
    <property type="entry name" value="GLYCEROL-1-PHOSPHATE PHOSPHOHYDROLASE 1-RELATED"/>
    <property type="match status" value="1"/>
</dbReference>
<dbReference type="EMBL" id="FXTP01000012">
    <property type="protein sequence ID" value="SMO84862.1"/>
    <property type="molecule type" value="Genomic_DNA"/>
</dbReference>
<dbReference type="Gene3D" id="3.40.50.1000">
    <property type="entry name" value="HAD superfamily/HAD-like"/>
    <property type="match status" value="1"/>
</dbReference>
<keyword evidence="2" id="KW-1185">Reference proteome</keyword>
<organism evidence="1 2">
    <name type="scientific">Gracilimonas mengyeensis</name>
    <dbReference type="NCBI Taxonomy" id="1302730"/>
    <lineage>
        <taxon>Bacteria</taxon>
        <taxon>Pseudomonadati</taxon>
        <taxon>Balneolota</taxon>
        <taxon>Balneolia</taxon>
        <taxon>Balneolales</taxon>
        <taxon>Balneolaceae</taxon>
        <taxon>Gracilimonas</taxon>
    </lineage>
</organism>
<dbReference type="GO" id="GO:0050308">
    <property type="term" value="F:sugar-phosphatase activity"/>
    <property type="evidence" value="ECO:0007669"/>
    <property type="project" value="TreeGrafter"/>
</dbReference>
<name>A0A521ELT3_9BACT</name>
<reference evidence="1 2" key="1">
    <citation type="submission" date="2017-05" db="EMBL/GenBank/DDBJ databases">
        <authorList>
            <person name="Varghese N."/>
            <person name="Submissions S."/>
        </authorList>
    </citation>
    <scope>NUCLEOTIDE SEQUENCE [LARGE SCALE GENOMIC DNA]</scope>
    <source>
        <strain evidence="1 2">DSM 21985</strain>
    </source>
</reference>
<protein>
    <submittedName>
        <fullName evidence="1">Phosphoglycolate phosphatase, HAD superfamily</fullName>
    </submittedName>
</protein>
<dbReference type="InterPro" id="IPR051806">
    <property type="entry name" value="HAD-like_SPP"/>
</dbReference>
<accession>A0A521ELT3</accession>
<dbReference type="Proteomes" id="UP000317557">
    <property type="component" value="Unassembled WGS sequence"/>
</dbReference>